<keyword evidence="5 7" id="KW-0472">Membrane</keyword>
<sequence length="416" mass="44387">MTDDDLTPDAPPPTAPAQENRRRWPFRGRRPRPAAPDAPVDPDAEDGAGGVGRGLRILLGLAAGVVIAFGMAAIGGILAPTLLALVLTICAQPVRVWLERHGTPQGLATGAVGLTVFALLAAFIGVLWVAVAQFVGMLPQYQPQLQALGDQVASWLQSIGVGPQQVQQIEAGFNPSTMLSFFSGLLGNAFGLITLLVIVLTMLILMPADAAYTPTLLRELKPMRPNLVFAVTGFAHSVRRYMVVTTLLGIVQGVINGVALWLLGVPAALLWAILSFLCSFIPNVGYFIALVPPLVFGYLTGGWGTVVAVIIVYGVINAIVQSVVQPKVVGNAVALSQTLTFFSVLLWAVVLGPIGAILAVPITLLVRAVLVDADPRSRLWRPIIGDLTHTREVMKHESDERRAERRQAHEDRSGRG</sequence>
<keyword evidence="4 7" id="KW-1133">Transmembrane helix</keyword>
<evidence type="ECO:0000256" key="6">
    <source>
        <dbReference type="SAM" id="MobiDB-lite"/>
    </source>
</evidence>
<dbReference type="EMBL" id="JAROCB010000004">
    <property type="protein sequence ID" value="MDN4598645.1"/>
    <property type="molecule type" value="Genomic_DNA"/>
</dbReference>
<dbReference type="Proteomes" id="UP001174210">
    <property type="component" value="Unassembled WGS sequence"/>
</dbReference>
<comment type="subcellular location">
    <subcellularLocation>
        <location evidence="1">Membrane</location>
        <topology evidence="1">Multi-pass membrane protein</topology>
    </subcellularLocation>
</comment>
<organism evidence="8 9">
    <name type="scientific">Leifsonia virtsii</name>
    <dbReference type="NCBI Taxonomy" id="3035915"/>
    <lineage>
        <taxon>Bacteria</taxon>
        <taxon>Bacillati</taxon>
        <taxon>Actinomycetota</taxon>
        <taxon>Actinomycetes</taxon>
        <taxon>Micrococcales</taxon>
        <taxon>Microbacteriaceae</taxon>
        <taxon>Leifsonia</taxon>
    </lineage>
</organism>
<evidence type="ECO:0000256" key="3">
    <source>
        <dbReference type="ARBA" id="ARBA00022692"/>
    </source>
</evidence>
<keyword evidence="9" id="KW-1185">Reference proteome</keyword>
<name>A0ABT8J0R5_9MICO</name>
<feature type="region of interest" description="Disordered" evidence="6">
    <location>
        <begin position="395"/>
        <end position="416"/>
    </location>
</feature>
<dbReference type="PANTHER" id="PTHR21716:SF64">
    <property type="entry name" value="AI-2 TRANSPORT PROTEIN TQSA"/>
    <property type="match status" value="1"/>
</dbReference>
<keyword evidence="3 7" id="KW-0812">Transmembrane</keyword>
<evidence type="ECO:0000256" key="2">
    <source>
        <dbReference type="ARBA" id="ARBA00009773"/>
    </source>
</evidence>
<dbReference type="PANTHER" id="PTHR21716">
    <property type="entry name" value="TRANSMEMBRANE PROTEIN"/>
    <property type="match status" value="1"/>
</dbReference>
<feature type="transmembrane region" description="Helical" evidence="7">
    <location>
        <begin position="57"/>
        <end position="90"/>
    </location>
</feature>
<feature type="transmembrane region" description="Helical" evidence="7">
    <location>
        <begin position="185"/>
        <end position="208"/>
    </location>
</feature>
<accession>A0ABT8J0R5</accession>
<feature type="transmembrane region" description="Helical" evidence="7">
    <location>
        <begin position="111"/>
        <end position="135"/>
    </location>
</feature>
<comment type="similarity">
    <text evidence="2">Belongs to the autoinducer-2 exporter (AI-2E) (TC 2.A.86) family.</text>
</comment>
<feature type="transmembrane region" description="Helical" evidence="7">
    <location>
        <begin position="303"/>
        <end position="324"/>
    </location>
</feature>
<evidence type="ECO:0000256" key="1">
    <source>
        <dbReference type="ARBA" id="ARBA00004141"/>
    </source>
</evidence>
<feature type="transmembrane region" description="Helical" evidence="7">
    <location>
        <begin position="241"/>
        <end position="263"/>
    </location>
</feature>
<proteinExistence type="inferred from homology"/>
<comment type="caution">
    <text evidence="8">The sequence shown here is derived from an EMBL/GenBank/DDBJ whole genome shotgun (WGS) entry which is preliminary data.</text>
</comment>
<protein>
    <submittedName>
        <fullName evidence="8">AI-2E family transporter</fullName>
    </submittedName>
</protein>
<evidence type="ECO:0000313" key="8">
    <source>
        <dbReference type="EMBL" id="MDN4598645.1"/>
    </source>
</evidence>
<feature type="transmembrane region" description="Helical" evidence="7">
    <location>
        <begin position="269"/>
        <end position="291"/>
    </location>
</feature>
<feature type="region of interest" description="Disordered" evidence="6">
    <location>
        <begin position="1"/>
        <end position="46"/>
    </location>
</feature>
<feature type="transmembrane region" description="Helical" evidence="7">
    <location>
        <begin position="344"/>
        <end position="370"/>
    </location>
</feature>
<dbReference type="RefSeq" id="WP_301219990.1">
    <property type="nucleotide sequence ID" value="NZ_JAROCB010000004.1"/>
</dbReference>
<evidence type="ECO:0000256" key="7">
    <source>
        <dbReference type="SAM" id="Phobius"/>
    </source>
</evidence>
<evidence type="ECO:0000256" key="4">
    <source>
        <dbReference type="ARBA" id="ARBA00022989"/>
    </source>
</evidence>
<reference evidence="8" key="1">
    <citation type="submission" date="2023-03" db="EMBL/GenBank/DDBJ databases">
        <title>MT1 and MT2 Draft Genomes of Novel Species.</title>
        <authorList>
            <person name="Venkateswaran K."/>
        </authorList>
    </citation>
    <scope>NUCLEOTIDE SEQUENCE</scope>
    <source>
        <strain evidence="8">F6_8S_P_1A</strain>
    </source>
</reference>
<gene>
    <name evidence="8" type="ORF">P5G59_15940</name>
</gene>
<evidence type="ECO:0000256" key="5">
    <source>
        <dbReference type="ARBA" id="ARBA00023136"/>
    </source>
</evidence>
<dbReference type="Pfam" id="PF01594">
    <property type="entry name" value="AI-2E_transport"/>
    <property type="match status" value="1"/>
</dbReference>
<feature type="compositionally biased region" description="Basic residues" evidence="6">
    <location>
        <begin position="23"/>
        <end position="32"/>
    </location>
</feature>
<evidence type="ECO:0000313" key="9">
    <source>
        <dbReference type="Proteomes" id="UP001174210"/>
    </source>
</evidence>
<dbReference type="InterPro" id="IPR002549">
    <property type="entry name" value="AI-2E-like"/>
</dbReference>